<evidence type="ECO:0000256" key="2">
    <source>
        <dbReference type="ARBA" id="ARBA00004141"/>
    </source>
</evidence>
<dbReference type="EC" id="7.2.1.3" evidence="11"/>
<proteinExistence type="predicted"/>
<feature type="domain" description="Cytochrome b561" evidence="13">
    <location>
        <begin position="74"/>
        <end position="273"/>
    </location>
</feature>
<keyword evidence="6" id="KW-0479">Metal-binding</keyword>
<dbReference type="SMART" id="SM00665">
    <property type="entry name" value="B561"/>
    <property type="match status" value="1"/>
</dbReference>
<dbReference type="EMBL" id="CAJHJT010000012">
    <property type="protein sequence ID" value="CAD6997457.1"/>
    <property type="molecule type" value="Genomic_DNA"/>
</dbReference>
<feature type="transmembrane region" description="Helical" evidence="12">
    <location>
        <begin position="144"/>
        <end position="162"/>
    </location>
</feature>
<dbReference type="OrthoDB" id="432881at2759"/>
<dbReference type="AlphaFoldDB" id="A0A811UHY0"/>
<feature type="transmembrane region" description="Helical" evidence="12">
    <location>
        <begin position="215"/>
        <end position="232"/>
    </location>
</feature>
<organism evidence="14 15">
    <name type="scientific">Ceratitis capitata</name>
    <name type="common">Mediterranean fruit fly</name>
    <name type="synonym">Tephritis capitata</name>
    <dbReference type="NCBI Taxonomy" id="7213"/>
    <lineage>
        <taxon>Eukaryota</taxon>
        <taxon>Metazoa</taxon>
        <taxon>Ecdysozoa</taxon>
        <taxon>Arthropoda</taxon>
        <taxon>Hexapoda</taxon>
        <taxon>Insecta</taxon>
        <taxon>Pterygota</taxon>
        <taxon>Neoptera</taxon>
        <taxon>Endopterygota</taxon>
        <taxon>Diptera</taxon>
        <taxon>Brachycera</taxon>
        <taxon>Muscomorpha</taxon>
        <taxon>Tephritoidea</taxon>
        <taxon>Tephritidae</taxon>
        <taxon>Ceratitis</taxon>
        <taxon>Ceratitis</taxon>
    </lineage>
</organism>
<keyword evidence="7" id="KW-0249">Electron transport</keyword>
<comment type="cofactor">
    <cofactor evidence="1">
        <name>heme b</name>
        <dbReference type="ChEBI" id="CHEBI:60344"/>
    </cofactor>
</comment>
<evidence type="ECO:0000256" key="3">
    <source>
        <dbReference type="ARBA" id="ARBA00022448"/>
    </source>
</evidence>
<dbReference type="GO" id="GO:0016020">
    <property type="term" value="C:membrane"/>
    <property type="evidence" value="ECO:0007669"/>
    <property type="project" value="UniProtKB-SubCell"/>
</dbReference>
<evidence type="ECO:0000256" key="12">
    <source>
        <dbReference type="SAM" id="Phobius"/>
    </source>
</evidence>
<dbReference type="Gene3D" id="1.20.120.1770">
    <property type="match status" value="1"/>
</dbReference>
<dbReference type="PROSITE" id="PS50939">
    <property type="entry name" value="CYTOCHROME_B561"/>
    <property type="match status" value="1"/>
</dbReference>
<comment type="subcellular location">
    <subcellularLocation>
        <location evidence="2">Membrane</location>
        <topology evidence="2">Multi-pass membrane protein</topology>
    </subcellularLocation>
</comment>
<dbReference type="Pfam" id="PF03188">
    <property type="entry name" value="Cytochrom_B561"/>
    <property type="match status" value="1"/>
</dbReference>
<keyword evidence="9" id="KW-0408">Iron</keyword>
<accession>A0A811UHY0</accession>
<dbReference type="GO" id="GO:0046872">
    <property type="term" value="F:metal ion binding"/>
    <property type="evidence" value="ECO:0007669"/>
    <property type="project" value="UniProtKB-KW"/>
</dbReference>
<keyword evidence="10 12" id="KW-0472">Membrane</keyword>
<keyword evidence="4" id="KW-0349">Heme</keyword>
<evidence type="ECO:0000256" key="5">
    <source>
        <dbReference type="ARBA" id="ARBA00022692"/>
    </source>
</evidence>
<keyword evidence="15" id="KW-1185">Reference proteome</keyword>
<evidence type="ECO:0000256" key="7">
    <source>
        <dbReference type="ARBA" id="ARBA00022982"/>
    </source>
</evidence>
<evidence type="ECO:0000256" key="9">
    <source>
        <dbReference type="ARBA" id="ARBA00023004"/>
    </source>
</evidence>
<keyword evidence="5 12" id="KW-0812">Transmembrane</keyword>
<keyword evidence="3" id="KW-0813">Transport</keyword>
<keyword evidence="8 12" id="KW-1133">Transmembrane helix</keyword>
<evidence type="ECO:0000256" key="10">
    <source>
        <dbReference type="ARBA" id="ARBA00023136"/>
    </source>
</evidence>
<feature type="transmembrane region" description="Helical" evidence="12">
    <location>
        <begin position="71"/>
        <end position="90"/>
    </location>
</feature>
<dbReference type="PANTHER" id="PTHR15422:SF43">
    <property type="entry name" value="ASCORBATE FERRIREDUCTASE (TRANSMEMBRANE)"/>
    <property type="match status" value="1"/>
</dbReference>
<evidence type="ECO:0000256" key="6">
    <source>
        <dbReference type="ARBA" id="ARBA00022723"/>
    </source>
</evidence>
<name>A0A811UHY0_CERCA</name>
<dbReference type="GO" id="GO:0140575">
    <property type="term" value="F:transmembrane monodehydroascorbate reductase activity"/>
    <property type="evidence" value="ECO:0007669"/>
    <property type="project" value="InterPro"/>
</dbReference>
<feature type="transmembrane region" description="Helical" evidence="12">
    <location>
        <begin position="252"/>
        <end position="274"/>
    </location>
</feature>
<dbReference type="InterPro" id="IPR045150">
    <property type="entry name" value="CYB561D1/2"/>
</dbReference>
<evidence type="ECO:0000256" key="8">
    <source>
        <dbReference type="ARBA" id="ARBA00022989"/>
    </source>
</evidence>
<feature type="transmembrane region" description="Helical" evidence="12">
    <location>
        <begin position="102"/>
        <end position="124"/>
    </location>
</feature>
<comment type="caution">
    <text evidence="14">The sequence shown here is derived from an EMBL/GenBank/DDBJ whole genome shotgun (WGS) entry which is preliminary data.</text>
</comment>
<reference evidence="14" key="1">
    <citation type="submission" date="2020-11" db="EMBL/GenBank/DDBJ databases">
        <authorList>
            <person name="Whitehead M."/>
        </authorList>
    </citation>
    <scope>NUCLEOTIDE SEQUENCE</scope>
    <source>
        <strain evidence="14">EGII</strain>
    </source>
</reference>
<feature type="transmembrane region" description="Helical" evidence="12">
    <location>
        <begin position="174"/>
        <end position="195"/>
    </location>
</feature>
<evidence type="ECO:0000313" key="15">
    <source>
        <dbReference type="Proteomes" id="UP000606786"/>
    </source>
</evidence>
<dbReference type="Proteomes" id="UP000606786">
    <property type="component" value="Unassembled WGS sequence"/>
</dbReference>
<sequence length="278" mass="31817">MTRRGKFVVNKTSDARINFISDAYTTQQSAPQRHDCQNINSPAPPQISCSTRRLAQHQPTPQPILTFAQKLEFVLTLINRMLIGFITIYLCWMSLRLDRADIPWHAVLCTLGFLVLMSEGLMAYYRGNVWTQVCQRPEKARLHWLLQLSGSIIGIIGIMIKICLEEVHFHTRHGIIGLATMIILFISLLSGLSSLYATELKSRLQPRFNKTSHNIIGLITFTLSMASMYYSFETQLFNDFSLDASTYLDFRLLLEITTIIIFVLTAYGPVWCLLYSRI</sequence>
<evidence type="ECO:0000256" key="11">
    <source>
        <dbReference type="ARBA" id="ARBA00024225"/>
    </source>
</evidence>
<evidence type="ECO:0000259" key="13">
    <source>
        <dbReference type="PROSITE" id="PS50939"/>
    </source>
</evidence>
<gene>
    <name evidence="14" type="ORF">CCAP1982_LOCUS6101</name>
</gene>
<dbReference type="PANTHER" id="PTHR15422">
    <property type="entry name" value="OS05G0565100 PROTEIN"/>
    <property type="match status" value="1"/>
</dbReference>
<dbReference type="InterPro" id="IPR006593">
    <property type="entry name" value="Cyt_b561/ferric_Rdtase_TM"/>
</dbReference>
<evidence type="ECO:0000313" key="14">
    <source>
        <dbReference type="EMBL" id="CAD6997457.1"/>
    </source>
</evidence>
<evidence type="ECO:0000256" key="4">
    <source>
        <dbReference type="ARBA" id="ARBA00022617"/>
    </source>
</evidence>
<dbReference type="GO" id="GO:0140571">
    <property type="term" value="F:transmembrane ascorbate ferrireductase activity"/>
    <property type="evidence" value="ECO:0007669"/>
    <property type="project" value="UniProtKB-EC"/>
</dbReference>
<protein>
    <recommendedName>
        <fullName evidence="11">ascorbate ferrireductase (transmembrane)</fullName>
        <ecNumber evidence="11">7.2.1.3</ecNumber>
    </recommendedName>
</protein>
<evidence type="ECO:0000256" key="1">
    <source>
        <dbReference type="ARBA" id="ARBA00001970"/>
    </source>
</evidence>